<comment type="caution">
    <text evidence="1">The sequence shown here is derived from an EMBL/GenBank/DDBJ whole genome shotgun (WGS) entry which is preliminary data.</text>
</comment>
<dbReference type="EMBL" id="JABSTR010000008">
    <property type="protein sequence ID" value="KAH9377679.1"/>
    <property type="molecule type" value="Genomic_DNA"/>
</dbReference>
<reference evidence="1 2" key="1">
    <citation type="journal article" date="2020" name="Cell">
        <title>Large-Scale Comparative Analyses of Tick Genomes Elucidate Their Genetic Diversity and Vector Capacities.</title>
        <authorList>
            <consortium name="Tick Genome and Microbiome Consortium (TIGMIC)"/>
            <person name="Jia N."/>
            <person name="Wang J."/>
            <person name="Shi W."/>
            <person name="Du L."/>
            <person name="Sun Y."/>
            <person name="Zhan W."/>
            <person name="Jiang J.F."/>
            <person name="Wang Q."/>
            <person name="Zhang B."/>
            <person name="Ji P."/>
            <person name="Bell-Sakyi L."/>
            <person name="Cui X.M."/>
            <person name="Yuan T.T."/>
            <person name="Jiang B.G."/>
            <person name="Yang W.F."/>
            <person name="Lam T.T."/>
            <person name="Chang Q.C."/>
            <person name="Ding S.J."/>
            <person name="Wang X.J."/>
            <person name="Zhu J.G."/>
            <person name="Ruan X.D."/>
            <person name="Zhao L."/>
            <person name="Wei J.T."/>
            <person name="Ye R.Z."/>
            <person name="Que T.C."/>
            <person name="Du C.H."/>
            <person name="Zhou Y.H."/>
            <person name="Cheng J.X."/>
            <person name="Dai P.F."/>
            <person name="Guo W.B."/>
            <person name="Han X.H."/>
            <person name="Huang E.J."/>
            <person name="Li L.F."/>
            <person name="Wei W."/>
            <person name="Gao Y.C."/>
            <person name="Liu J.Z."/>
            <person name="Shao H.Z."/>
            <person name="Wang X."/>
            <person name="Wang C.C."/>
            <person name="Yang T.C."/>
            <person name="Huo Q.B."/>
            <person name="Li W."/>
            <person name="Chen H.Y."/>
            <person name="Chen S.E."/>
            <person name="Zhou L.G."/>
            <person name="Ni X.B."/>
            <person name="Tian J.H."/>
            <person name="Sheng Y."/>
            <person name="Liu T."/>
            <person name="Pan Y.S."/>
            <person name="Xia L.Y."/>
            <person name="Li J."/>
            <person name="Zhao F."/>
            <person name="Cao W.C."/>
        </authorList>
    </citation>
    <scope>NUCLEOTIDE SEQUENCE [LARGE SCALE GENOMIC DNA]</scope>
    <source>
        <strain evidence="1">HaeL-2018</strain>
    </source>
</reference>
<proteinExistence type="predicted"/>
<dbReference type="VEuPathDB" id="VectorBase:HLOH_058465"/>
<sequence length="164" mass="18581">MITRYSLHFHGPNPIACPTSKAQFASQIKPSQAVSIIGQVACTLAVAERELEFEHRNLNEENIIVLPSTSKNQHFLIDGRTCCVKGSGLKVTLFDDYLSRMTVRTCREENNVRPNTILDGNRQQIFVLLRTVQHRRYLRQPVLAVCLTGDAALLSQEITRYLLE</sequence>
<evidence type="ECO:0000313" key="2">
    <source>
        <dbReference type="Proteomes" id="UP000821853"/>
    </source>
</evidence>
<protein>
    <recommendedName>
        <fullName evidence="3">Protein kinase domain-containing protein</fullName>
    </recommendedName>
</protein>
<dbReference type="GO" id="GO:0000278">
    <property type="term" value="P:mitotic cell cycle"/>
    <property type="evidence" value="ECO:0007669"/>
    <property type="project" value="TreeGrafter"/>
</dbReference>
<dbReference type="OrthoDB" id="6420166at2759"/>
<dbReference type="GO" id="GO:0035556">
    <property type="term" value="P:intracellular signal transduction"/>
    <property type="evidence" value="ECO:0007669"/>
    <property type="project" value="TreeGrafter"/>
</dbReference>
<dbReference type="Pfam" id="PF12330">
    <property type="entry name" value="Haspin_kinase"/>
    <property type="match status" value="1"/>
</dbReference>
<accession>A0A9J6GTI4</accession>
<dbReference type="Gene3D" id="1.10.510.10">
    <property type="entry name" value="Transferase(Phosphotransferase) domain 1"/>
    <property type="match status" value="1"/>
</dbReference>
<evidence type="ECO:0008006" key="3">
    <source>
        <dbReference type="Google" id="ProtNLM"/>
    </source>
</evidence>
<dbReference type="GO" id="GO:0005634">
    <property type="term" value="C:nucleus"/>
    <property type="evidence" value="ECO:0007669"/>
    <property type="project" value="TreeGrafter"/>
</dbReference>
<keyword evidence="2" id="KW-1185">Reference proteome</keyword>
<dbReference type="GO" id="GO:0072354">
    <property type="term" value="F:histone H3T3 kinase activity"/>
    <property type="evidence" value="ECO:0007669"/>
    <property type="project" value="TreeGrafter"/>
</dbReference>
<dbReference type="Proteomes" id="UP000821853">
    <property type="component" value="Unassembled WGS sequence"/>
</dbReference>
<gene>
    <name evidence="1" type="ORF">HPB48_022431</name>
</gene>
<dbReference type="PANTHER" id="PTHR24419:SF18">
    <property type="entry name" value="SERINE_THREONINE-PROTEIN KINASE HASPIN"/>
    <property type="match status" value="1"/>
</dbReference>
<dbReference type="PANTHER" id="PTHR24419">
    <property type="entry name" value="INTERLEUKIN-1 RECEPTOR-ASSOCIATED KINASE"/>
    <property type="match status" value="1"/>
</dbReference>
<dbReference type="AlphaFoldDB" id="A0A9J6GTI4"/>
<organism evidence="1 2">
    <name type="scientific">Haemaphysalis longicornis</name>
    <name type="common">Bush tick</name>
    <dbReference type="NCBI Taxonomy" id="44386"/>
    <lineage>
        <taxon>Eukaryota</taxon>
        <taxon>Metazoa</taxon>
        <taxon>Ecdysozoa</taxon>
        <taxon>Arthropoda</taxon>
        <taxon>Chelicerata</taxon>
        <taxon>Arachnida</taxon>
        <taxon>Acari</taxon>
        <taxon>Parasitiformes</taxon>
        <taxon>Ixodida</taxon>
        <taxon>Ixodoidea</taxon>
        <taxon>Ixodidae</taxon>
        <taxon>Haemaphysalinae</taxon>
        <taxon>Haemaphysalis</taxon>
    </lineage>
</organism>
<name>A0A9J6GTI4_HAELO</name>
<dbReference type="GO" id="GO:0005737">
    <property type="term" value="C:cytoplasm"/>
    <property type="evidence" value="ECO:0007669"/>
    <property type="project" value="TreeGrafter"/>
</dbReference>
<evidence type="ECO:0000313" key="1">
    <source>
        <dbReference type="EMBL" id="KAH9377679.1"/>
    </source>
</evidence>